<dbReference type="AlphaFoldDB" id="A0A2M7B9B2"/>
<dbReference type="Proteomes" id="UP000228561">
    <property type="component" value="Unassembled WGS sequence"/>
</dbReference>
<evidence type="ECO:0000256" key="1">
    <source>
        <dbReference type="SAM" id="MobiDB-lite"/>
    </source>
</evidence>
<sequence length="120" mass="14105">MSEGIEQFPKKPKMELSDKDCEMIGREFASVDSKMAKVYLAASHMSEEDINRIVSSTEKIPEKKGHEMDTEEKKEFYRKMAEAEEEEAKKRKGETKKFHEKLARAYRREVERLSQEIKNS</sequence>
<comment type="caution">
    <text evidence="2">The sequence shown here is derived from an EMBL/GenBank/DDBJ whole genome shotgun (WGS) entry which is preliminary data.</text>
</comment>
<protein>
    <submittedName>
        <fullName evidence="2">Uncharacterized protein</fullName>
    </submittedName>
</protein>
<evidence type="ECO:0000313" key="2">
    <source>
        <dbReference type="EMBL" id="PIU99704.1"/>
    </source>
</evidence>
<name>A0A2M7B9B2_9BACT</name>
<dbReference type="EMBL" id="PEVG01000010">
    <property type="protein sequence ID" value="PIU99704.1"/>
    <property type="molecule type" value="Genomic_DNA"/>
</dbReference>
<feature type="compositionally biased region" description="Basic and acidic residues" evidence="1">
    <location>
        <begin position="59"/>
        <end position="72"/>
    </location>
</feature>
<accession>A0A2M7B9B2</accession>
<proteinExistence type="predicted"/>
<evidence type="ECO:0000313" key="3">
    <source>
        <dbReference type="Proteomes" id="UP000228561"/>
    </source>
</evidence>
<organism evidence="2 3">
    <name type="scientific">Candidatus Tagabacteria bacterium CG03_land_8_20_14_0_80_41_22</name>
    <dbReference type="NCBI Taxonomy" id="1975020"/>
    <lineage>
        <taxon>Bacteria</taxon>
        <taxon>Candidatus Tagaibacteriota</taxon>
    </lineage>
</organism>
<gene>
    <name evidence="2" type="ORF">COS58_00915</name>
</gene>
<reference evidence="3" key="1">
    <citation type="submission" date="2017-09" db="EMBL/GenBank/DDBJ databases">
        <title>Depth-based differentiation of microbial function through sediment-hosted aquifers and enrichment of novel symbionts in the deep terrestrial subsurface.</title>
        <authorList>
            <person name="Probst A.J."/>
            <person name="Ladd B."/>
            <person name="Jarett J.K."/>
            <person name="Geller-Mcgrath D.E."/>
            <person name="Sieber C.M.K."/>
            <person name="Emerson J.B."/>
            <person name="Anantharaman K."/>
            <person name="Thomas B.C."/>
            <person name="Malmstrom R."/>
            <person name="Stieglmeier M."/>
            <person name="Klingl A."/>
            <person name="Woyke T."/>
            <person name="Ryan C.M."/>
            <person name="Banfield J.F."/>
        </authorList>
    </citation>
    <scope>NUCLEOTIDE SEQUENCE [LARGE SCALE GENOMIC DNA]</scope>
</reference>
<feature type="region of interest" description="Disordered" evidence="1">
    <location>
        <begin position="53"/>
        <end position="72"/>
    </location>
</feature>